<dbReference type="Gene3D" id="2.170.130.10">
    <property type="entry name" value="TonB-dependent receptor, plug domain"/>
    <property type="match status" value="1"/>
</dbReference>
<dbReference type="InterPro" id="IPR008756">
    <property type="entry name" value="Peptidase_M56"/>
</dbReference>
<feature type="transmembrane region" description="Helical" evidence="2">
    <location>
        <begin position="180"/>
        <end position="199"/>
    </location>
</feature>
<evidence type="ECO:0000313" key="4">
    <source>
        <dbReference type="EMBL" id="MBC3844917.1"/>
    </source>
</evidence>
<proteinExistence type="predicted"/>
<dbReference type="RefSeq" id="WP_186844058.1">
    <property type="nucleotide sequence ID" value="NZ_JACOME010000001.1"/>
</dbReference>
<keyword evidence="2" id="KW-1133">Transmembrane helix</keyword>
<feature type="domain" description="Peptidase M56" evidence="3">
    <location>
        <begin position="7"/>
        <end position="257"/>
    </location>
</feature>
<feature type="transmembrane region" description="Helical" evidence="2">
    <location>
        <begin position="34"/>
        <end position="56"/>
    </location>
</feature>
<sequence length="752" mass="85771">MEYLIKASVVVILFYLCFSLFLKKETFFQHNRWFLLIGLIIALIFPFIVVPIYIAIEPAVTLEVIHTKDIYTQAITSNQITTQPENAFDWTQLLSIIYSIGFVVFLIQFILQFGSLALLLLKNPKYKDELFTYVIVKNKISPFSFFKWIVYNPEAFNENELELILTHEKVHAKQLHSIDLLLTQLACIIFWFNPLIWLYRKEVRQNLEYIADNKTQSTSVDEKTYQHLLLKTSVANHNISLSNNFYNSLIKERIVMLKKSRSNKKKQWRYLLMLPLLAGLLMSMNTETIYVETESHTIANKKTIEFVVTKNTTDQELKAMSDKFEKKGITLIFSKVKRNNSDELTSLFLKLNNHSYGGGNSNSPIDSFIIYKELFDRGGGYVGRINGATLHFDDNTNDKKAIEALQERAFKAILNSGLQSKEDLKNYKKKFLNKNDKTKKKKTLTPAKKSSKSQPNKNTKNIAIATPLKSDKIFQFNGDILISIITKNSTDSEIDKIKEQLKKEGLTAKFKGIKRNKKGEITAIKIEVKSKNSNTSYNVNSDEAIDSIKIAYDADKNSISIGNSNASHGENTFVFKSKDAKHKIHKSGNGSYVYVISDDEHQHGQDKIYVSKAKASNGKVKTIKSNGKVHVISGDGNDEVIEIIVDEDTNDEKETMIVNGKKKKVWVTRVDDKDSPFILELDDSKTSIFVSDDEHKKPLYIIDGKEVSPDKFKDLKTDLIESMTVLKDKSAIDNYGEKGKNGVIIIKTKKKN</sequence>
<name>A0ABR6XWP0_9FLAO</name>
<dbReference type="InterPro" id="IPR052173">
    <property type="entry name" value="Beta-lactam_resp_regulator"/>
</dbReference>
<keyword evidence="5" id="KW-1185">Reference proteome</keyword>
<feature type="transmembrane region" description="Helical" evidence="2">
    <location>
        <begin position="268"/>
        <end position="285"/>
    </location>
</feature>
<feature type="region of interest" description="Disordered" evidence="1">
    <location>
        <begin position="438"/>
        <end position="460"/>
    </location>
</feature>
<protein>
    <recommendedName>
        <fullName evidence="3">Peptidase M56 domain-containing protein</fullName>
    </recommendedName>
</protein>
<dbReference type="EMBL" id="JACOME010000001">
    <property type="protein sequence ID" value="MBC3844917.1"/>
    <property type="molecule type" value="Genomic_DNA"/>
</dbReference>
<reference evidence="4 5" key="1">
    <citation type="submission" date="2020-08" db="EMBL/GenBank/DDBJ databases">
        <title>Winogradskyella ouciana sp. nov., isolated from the hadal seawater of the Mariana Trench.</title>
        <authorList>
            <person name="He X."/>
        </authorList>
    </citation>
    <scope>NUCLEOTIDE SEQUENCE [LARGE SCALE GENOMIC DNA]</scope>
    <source>
        <strain evidence="4 5">KCTC 22026</strain>
    </source>
</reference>
<evidence type="ECO:0000259" key="3">
    <source>
        <dbReference type="Pfam" id="PF05569"/>
    </source>
</evidence>
<gene>
    <name evidence="4" type="ORF">H6H04_00865</name>
</gene>
<dbReference type="Pfam" id="PF05569">
    <property type="entry name" value="Peptidase_M56"/>
    <property type="match status" value="1"/>
</dbReference>
<dbReference type="CDD" id="cd07341">
    <property type="entry name" value="M56_BlaR1_MecR1_like"/>
    <property type="match status" value="1"/>
</dbReference>
<keyword evidence="2" id="KW-0472">Membrane</keyword>
<dbReference type="Proteomes" id="UP000607435">
    <property type="component" value="Unassembled WGS sequence"/>
</dbReference>
<feature type="transmembrane region" description="Helical" evidence="2">
    <location>
        <begin position="6"/>
        <end position="22"/>
    </location>
</feature>
<dbReference type="InterPro" id="IPR037066">
    <property type="entry name" value="Plug_dom_sf"/>
</dbReference>
<feature type="transmembrane region" description="Helical" evidence="2">
    <location>
        <begin position="96"/>
        <end position="121"/>
    </location>
</feature>
<keyword evidence="2" id="KW-0812">Transmembrane</keyword>
<dbReference type="PANTHER" id="PTHR34978">
    <property type="entry name" value="POSSIBLE SENSOR-TRANSDUCER PROTEIN BLAR"/>
    <property type="match status" value="1"/>
</dbReference>
<accession>A0ABR6XWP0</accession>
<organism evidence="4 5">
    <name type="scientific">Winogradskyella echinorum</name>
    <dbReference type="NCBI Taxonomy" id="538189"/>
    <lineage>
        <taxon>Bacteria</taxon>
        <taxon>Pseudomonadati</taxon>
        <taxon>Bacteroidota</taxon>
        <taxon>Flavobacteriia</taxon>
        <taxon>Flavobacteriales</taxon>
        <taxon>Flavobacteriaceae</taxon>
        <taxon>Winogradskyella</taxon>
    </lineage>
</organism>
<feature type="transmembrane region" description="Helical" evidence="2">
    <location>
        <begin position="130"/>
        <end position="151"/>
    </location>
</feature>
<evidence type="ECO:0000256" key="2">
    <source>
        <dbReference type="SAM" id="Phobius"/>
    </source>
</evidence>
<evidence type="ECO:0000256" key="1">
    <source>
        <dbReference type="SAM" id="MobiDB-lite"/>
    </source>
</evidence>
<comment type="caution">
    <text evidence="4">The sequence shown here is derived from an EMBL/GenBank/DDBJ whole genome shotgun (WGS) entry which is preliminary data.</text>
</comment>
<evidence type="ECO:0000313" key="5">
    <source>
        <dbReference type="Proteomes" id="UP000607435"/>
    </source>
</evidence>
<dbReference type="PANTHER" id="PTHR34978:SF3">
    <property type="entry name" value="SLR0241 PROTEIN"/>
    <property type="match status" value="1"/>
</dbReference>